<dbReference type="KEGG" id="vg:23679634"/>
<keyword evidence="2" id="KW-1185">Reference proteome</keyword>
<evidence type="ECO:0000313" key="2">
    <source>
        <dbReference type="Proteomes" id="UP000027491"/>
    </source>
</evidence>
<accession>A0A068F1X5</accession>
<reference evidence="1 2" key="1">
    <citation type="submission" date="2014-03" db="EMBL/GenBank/DDBJ databases">
        <authorList>
            <person name="Yoder B.A."/>
            <person name="Colicchio M.A."/>
            <person name="Schafer C.E."/>
            <person name="Abrahim M.R."/>
            <person name="Adkins N.L."/>
            <person name="Burke K.A."/>
            <person name="Churilla B.M."/>
            <person name="Cohen K.L."/>
            <person name="Fasoranti T.O."/>
            <person name="Genkil J.S."/>
            <person name="Kramer Z.J."/>
            <person name="Prout A.K."/>
            <person name="Schwarz A.G."/>
            <person name="Tish M."/>
            <person name="Vispute N."/>
            <person name="Wilkes K.E."/>
            <person name="Williams C.R."/>
            <person name="Xiao X."/>
            <person name="Yu V.J."/>
            <person name="Lapin J.S."/>
            <person name="Ott C.T."/>
            <person name="Walburn T.D."/>
            <person name="Bradley K.W."/>
            <person name="Clarke D.Q."/>
            <person name="Lewis M.F."/>
            <person name="Barker L.P."/>
            <person name="Bailey C."/>
            <person name="Asai D.J."/>
            <person name="Bowman C.A."/>
            <person name="Russell D.A."/>
            <person name="Pope W.H."/>
            <person name="Jacobs-Sera D."/>
            <person name="Hendrix R.W."/>
            <person name="Hatfull G.F."/>
        </authorList>
    </citation>
    <scope>NUCLEOTIDE SEQUENCE [LARGE SCALE GENOMIC DNA]</scope>
</reference>
<dbReference type="Proteomes" id="UP000027491">
    <property type="component" value="Segment"/>
</dbReference>
<name>A0A068F1X5_9CAUD</name>
<proteinExistence type="predicted"/>
<dbReference type="GeneID" id="23679634"/>
<dbReference type="EMBL" id="KJ567043">
    <property type="protein sequence ID" value="AID58947.1"/>
    <property type="molecule type" value="Genomic_DNA"/>
</dbReference>
<evidence type="ECO:0000313" key="1">
    <source>
        <dbReference type="EMBL" id="AID58947.1"/>
    </source>
</evidence>
<protein>
    <submittedName>
        <fullName evidence="1">Uncharacterized protein</fullName>
    </submittedName>
</protein>
<sequence>MKCVLAVWLESLDSEDQAAFKRAATTMSRADLYGAICAASGSRPFGLTALKQHLNLRCCCN</sequence>
<organism evidence="1 2">
    <name type="scientific">Mycobacterium phage Gaia</name>
    <dbReference type="NCBI Taxonomy" id="1486472"/>
    <lineage>
        <taxon>Viruses</taxon>
        <taxon>Duplodnaviria</taxon>
        <taxon>Heunggongvirae</taxon>
        <taxon>Uroviricota</taxon>
        <taxon>Caudoviricetes</taxon>
        <taxon>Gaiavirus</taxon>
        <taxon>Gaiavirus gaia</taxon>
    </lineage>
</organism>
<dbReference type="RefSeq" id="YP_009124870.1">
    <property type="nucleotide sequence ID" value="NC_026590.1"/>
</dbReference>
<gene>
    <name evidence="1" type="primary">128</name>
    <name evidence="1" type="ORF">PBI_GAIA_128</name>
</gene>